<evidence type="ECO:0000259" key="8">
    <source>
        <dbReference type="PROSITE" id="PS50020"/>
    </source>
</evidence>
<dbReference type="SMART" id="SM00404">
    <property type="entry name" value="PTPc_motif"/>
    <property type="match status" value="1"/>
</dbReference>
<evidence type="ECO:0000256" key="4">
    <source>
        <dbReference type="ARBA" id="ARBA00022737"/>
    </source>
</evidence>
<dbReference type="RefSeq" id="XP_026685847.1">
    <property type="nucleotide sequence ID" value="XM_026830046.1"/>
</dbReference>
<dbReference type="Pfam" id="PF00782">
    <property type="entry name" value="DSPc"/>
    <property type="match status" value="1"/>
</dbReference>
<evidence type="ECO:0000313" key="12">
    <source>
        <dbReference type="Proteomes" id="UP000079169"/>
    </source>
</evidence>
<dbReference type="GO" id="GO:0006915">
    <property type="term" value="P:apoptotic process"/>
    <property type="evidence" value="ECO:0007669"/>
    <property type="project" value="InterPro"/>
</dbReference>
<accession>A0A3Q0JBG0</accession>
<evidence type="ECO:0000256" key="5">
    <source>
        <dbReference type="ARBA" id="ARBA00022801"/>
    </source>
</evidence>
<dbReference type="InterPro" id="IPR020422">
    <property type="entry name" value="TYR_PHOSPHATASE_DUAL_dom"/>
</dbReference>
<dbReference type="InterPro" id="IPR016130">
    <property type="entry name" value="Tyr_Pase_AS"/>
</dbReference>
<evidence type="ECO:0000259" key="10">
    <source>
        <dbReference type="PROSITE" id="PS50056"/>
    </source>
</evidence>
<dbReference type="PROSITE" id="PS50951">
    <property type="entry name" value="SARAH"/>
    <property type="match status" value="1"/>
</dbReference>
<dbReference type="GO" id="GO:0060090">
    <property type="term" value="F:molecular adaptor activity"/>
    <property type="evidence" value="ECO:0007669"/>
    <property type="project" value="InterPro"/>
</dbReference>
<evidence type="ECO:0000256" key="2">
    <source>
        <dbReference type="ARBA" id="ARBA00013064"/>
    </source>
</evidence>
<dbReference type="KEGG" id="dci:103518172"/>
<dbReference type="PROSITE" id="PS00383">
    <property type="entry name" value="TYR_PHOSPHATASE_1"/>
    <property type="match status" value="1"/>
</dbReference>
<feature type="domain" description="WW" evidence="8">
    <location>
        <begin position="348"/>
        <end position="381"/>
    </location>
</feature>
<dbReference type="SMART" id="SM00456">
    <property type="entry name" value="WW"/>
    <property type="match status" value="2"/>
</dbReference>
<dbReference type="SMART" id="SM00195">
    <property type="entry name" value="DSPc"/>
    <property type="match status" value="1"/>
</dbReference>
<evidence type="ECO:0000259" key="9">
    <source>
        <dbReference type="PROSITE" id="PS50054"/>
    </source>
</evidence>
<dbReference type="STRING" id="121845.A0A3Q0JBG0"/>
<evidence type="ECO:0000256" key="1">
    <source>
        <dbReference type="ARBA" id="ARBA00007315"/>
    </source>
</evidence>
<dbReference type="Gene3D" id="3.90.190.10">
    <property type="entry name" value="Protein tyrosine phosphatase superfamily"/>
    <property type="match status" value="1"/>
</dbReference>
<reference evidence="13" key="1">
    <citation type="submission" date="2025-08" db="UniProtKB">
        <authorList>
            <consortium name="RefSeq"/>
        </authorList>
    </citation>
    <scope>IDENTIFICATION</scope>
</reference>
<dbReference type="EC" id="3.1.3.48" evidence="2"/>
<dbReference type="SUPFAM" id="SSF52799">
    <property type="entry name" value="(Phosphotyrosine protein) phosphatases II"/>
    <property type="match status" value="1"/>
</dbReference>
<feature type="domain" description="WW" evidence="8">
    <location>
        <begin position="383"/>
        <end position="416"/>
    </location>
</feature>
<dbReference type="CDD" id="cd21433">
    <property type="entry name" value="SARAH_Sav"/>
    <property type="match status" value="1"/>
</dbReference>
<dbReference type="GO" id="GO:0035329">
    <property type="term" value="P:hippo signaling"/>
    <property type="evidence" value="ECO:0007669"/>
    <property type="project" value="InterPro"/>
</dbReference>
<keyword evidence="4" id="KW-0677">Repeat</keyword>
<dbReference type="GO" id="GO:0043065">
    <property type="term" value="P:positive regulation of apoptotic process"/>
    <property type="evidence" value="ECO:0007669"/>
    <property type="project" value="TreeGrafter"/>
</dbReference>
<dbReference type="PROSITE" id="PS50056">
    <property type="entry name" value="TYR_PHOSPHATASE_2"/>
    <property type="match status" value="1"/>
</dbReference>
<dbReference type="InterPro" id="IPR000387">
    <property type="entry name" value="Tyr_Pase_dom"/>
</dbReference>
<dbReference type="GO" id="GO:0008285">
    <property type="term" value="P:negative regulation of cell population proliferation"/>
    <property type="evidence" value="ECO:0007669"/>
    <property type="project" value="TreeGrafter"/>
</dbReference>
<dbReference type="InterPro" id="IPR029021">
    <property type="entry name" value="Prot-tyrosine_phosphatase-like"/>
</dbReference>
<dbReference type="InterPro" id="IPR003595">
    <property type="entry name" value="Tyr_Pase_cat"/>
</dbReference>
<evidence type="ECO:0000256" key="3">
    <source>
        <dbReference type="ARBA" id="ARBA00022553"/>
    </source>
</evidence>
<dbReference type="SUPFAM" id="SSF51045">
    <property type="entry name" value="WW domain"/>
    <property type="match status" value="2"/>
</dbReference>
<dbReference type="PROSITE" id="PS50054">
    <property type="entry name" value="TYR_PHOSPHATASE_DUAL"/>
    <property type="match status" value="1"/>
</dbReference>
<feature type="domain" description="SARAH" evidence="11">
    <location>
        <begin position="474"/>
        <end position="521"/>
    </location>
</feature>
<dbReference type="InterPro" id="IPR011524">
    <property type="entry name" value="SARAH_dom"/>
</dbReference>
<dbReference type="PANTHER" id="PTHR47522">
    <property type="entry name" value="SALVADOR FAMILY WW DOMAIN-CONTAINING PROTEIN 1"/>
    <property type="match status" value="1"/>
</dbReference>
<comment type="similarity">
    <text evidence="1">Belongs to the protein-tyrosine phosphatase family. Non-receptor class CDC14 subfamily.</text>
</comment>
<keyword evidence="5" id="KW-0378">Hydrolase</keyword>
<dbReference type="GO" id="GO:0005829">
    <property type="term" value="C:cytosol"/>
    <property type="evidence" value="ECO:0007669"/>
    <property type="project" value="TreeGrafter"/>
</dbReference>
<dbReference type="FunFam" id="2.20.70.10:FF:000035">
    <property type="entry name" value="Salvador homolog 1 (Drosophila)"/>
    <property type="match status" value="1"/>
</dbReference>
<dbReference type="Pfam" id="PF00397">
    <property type="entry name" value="WW"/>
    <property type="match status" value="2"/>
</dbReference>
<dbReference type="InterPro" id="IPR036020">
    <property type="entry name" value="WW_dom_sf"/>
</dbReference>
<keyword evidence="3" id="KW-0597">Phosphoprotein</keyword>
<dbReference type="AlphaFoldDB" id="A0A3Q0JBG0"/>
<dbReference type="Proteomes" id="UP000079169">
    <property type="component" value="Unplaced"/>
</dbReference>
<name>A0A3Q0JBG0_DIACI</name>
<keyword evidence="6" id="KW-0904">Protein phosphatase</keyword>
<evidence type="ECO:0000256" key="7">
    <source>
        <dbReference type="SAM" id="MobiDB-lite"/>
    </source>
</evidence>
<dbReference type="InterPro" id="IPR000340">
    <property type="entry name" value="Dual-sp_phosphatase_cat-dom"/>
</dbReference>
<feature type="domain" description="Tyrosine-protein phosphatase" evidence="9">
    <location>
        <begin position="29"/>
        <end position="174"/>
    </location>
</feature>
<protein>
    <recommendedName>
        <fullName evidence="2">protein-tyrosine-phosphatase</fullName>
        <ecNumber evidence="2">3.1.3.48</ecNumber>
    </recommendedName>
</protein>
<dbReference type="GeneID" id="103518172"/>
<gene>
    <name evidence="13" type="primary">LOC103518172</name>
</gene>
<evidence type="ECO:0000259" key="11">
    <source>
        <dbReference type="PROSITE" id="PS50951"/>
    </source>
</evidence>
<sequence length="544" mass="62537">MLSKKNKDLKTIKEGVVGKYVKKDTPPEMPIINVWGTEPVKKNQRKASSQEPVSTNGVQLVVRLNQKNYDERKFTEAGLDHVDFYFPDGTAPPNDILCEFIKVCEKYKGPIAVHCKAGLGRTGCLIGAYMIKHYKMSAMETIAWMRICRPGCVIGVQQDWLKDVQHVLQNVGDKYRSIRQRTTNIQRHPYGIYSKKWKAKQALDTRSPGMGALTPNKENSPVRGRGVHTAPAIPKREQNNFVLANIKKPLTTLCRRKPNNVMNARAETQADNLLLVKTNKARKYPENIPSISCHPSQQLHEMSALSPSYISLHDIPDNMPYHFTPYPPQIPSISCHPSQQLHEASDELPLPPGWSIDFTLRGRKYYIDHNTKTTHWSHPLEKEGLPTGWERIENPEYGVYFVNHITRQAQYEHPCAPHYIYQPEVRIALAPPPPPRHTQYQPHSVIVPANPYLNQEIPMWLSVYSRASQDLDHKLRWELFRLPELDCFNGMLTRLYKQELEDIVMRHEAYRSALLCEMDRRLSQSQQDARQVRLPLPPATQETT</sequence>
<organism evidence="12 13">
    <name type="scientific">Diaphorina citri</name>
    <name type="common">Asian citrus psyllid</name>
    <dbReference type="NCBI Taxonomy" id="121845"/>
    <lineage>
        <taxon>Eukaryota</taxon>
        <taxon>Metazoa</taxon>
        <taxon>Ecdysozoa</taxon>
        <taxon>Arthropoda</taxon>
        <taxon>Hexapoda</taxon>
        <taxon>Insecta</taxon>
        <taxon>Pterygota</taxon>
        <taxon>Neoptera</taxon>
        <taxon>Paraneoptera</taxon>
        <taxon>Hemiptera</taxon>
        <taxon>Sternorrhyncha</taxon>
        <taxon>Psylloidea</taxon>
        <taxon>Psyllidae</taxon>
        <taxon>Diaphorininae</taxon>
        <taxon>Diaphorina</taxon>
    </lineage>
</organism>
<dbReference type="InterPro" id="IPR030030">
    <property type="entry name" value="Sav"/>
</dbReference>
<dbReference type="Gene3D" id="2.20.70.10">
    <property type="match status" value="2"/>
</dbReference>
<dbReference type="PANTHER" id="PTHR47522:SF2">
    <property type="entry name" value="PROTEIN SALVADOR HOMOLOG 1"/>
    <property type="match status" value="1"/>
</dbReference>
<dbReference type="CDD" id="cd00201">
    <property type="entry name" value="WW"/>
    <property type="match status" value="2"/>
</dbReference>
<keyword evidence="12" id="KW-1185">Reference proteome</keyword>
<evidence type="ECO:0000256" key="6">
    <source>
        <dbReference type="ARBA" id="ARBA00022912"/>
    </source>
</evidence>
<dbReference type="PaxDb" id="121845-A0A3Q0JBG0"/>
<dbReference type="GO" id="GO:0004725">
    <property type="term" value="F:protein tyrosine phosphatase activity"/>
    <property type="evidence" value="ECO:0007669"/>
    <property type="project" value="UniProtKB-EC"/>
</dbReference>
<feature type="region of interest" description="Disordered" evidence="7">
    <location>
        <begin position="206"/>
        <end position="228"/>
    </location>
</feature>
<evidence type="ECO:0000313" key="13">
    <source>
        <dbReference type="RefSeq" id="XP_026685847.1"/>
    </source>
</evidence>
<proteinExistence type="inferred from homology"/>
<dbReference type="PROSITE" id="PS50020">
    <property type="entry name" value="WW_DOMAIN_2"/>
    <property type="match status" value="2"/>
</dbReference>
<dbReference type="FunFam" id="3.90.190.10:FF:000006">
    <property type="entry name" value="Dual specificity protein phosphatase CDC14B"/>
    <property type="match status" value="1"/>
</dbReference>
<feature type="domain" description="Tyrosine specific protein phosphatases" evidence="10">
    <location>
        <begin position="98"/>
        <end position="160"/>
    </location>
</feature>
<dbReference type="InterPro" id="IPR001202">
    <property type="entry name" value="WW_dom"/>
</dbReference>